<keyword evidence="1" id="KW-0934">Plastid</keyword>
<proteinExistence type="predicted"/>
<organism evidence="1">
    <name type="scientific">Paulinella longichromatophora</name>
    <dbReference type="NCBI Taxonomy" id="1708747"/>
    <lineage>
        <taxon>Eukaryota</taxon>
        <taxon>Sar</taxon>
        <taxon>Rhizaria</taxon>
        <taxon>Cercozoa</taxon>
        <taxon>Imbricatea</taxon>
        <taxon>Silicofilosea</taxon>
        <taxon>Euglyphida</taxon>
        <taxon>Paulinellidae</taxon>
        <taxon>Paulinella</taxon>
    </lineage>
</organism>
<gene>
    <name evidence="1" type="ORF">PLO_355</name>
</gene>
<protein>
    <submittedName>
        <fullName evidence="1">Uncharacterized protein</fullName>
    </submittedName>
</protein>
<evidence type="ECO:0000313" key="1">
    <source>
        <dbReference type="EMBL" id="AUG32352.1"/>
    </source>
</evidence>
<dbReference type="EMBL" id="MG264610">
    <property type="protein sequence ID" value="AUG32352.1"/>
    <property type="molecule type" value="Genomic_DNA"/>
</dbReference>
<dbReference type="AlphaFoldDB" id="A0A2H4ZP86"/>
<geneLocation type="plastid" evidence="1"/>
<name>A0A2H4ZP86_9EUKA</name>
<accession>A0A2H4ZP86</accession>
<sequence length="107" mass="12393">MLQAGFNRLVYRFGSHLTHTAAKASSLVQETPEKILQQWELFCEEVKLEAQRIEDNKVRNTASDSSDQLHEYSDQKKAIYSLDTAQDQVDRLRVRIVELSLQLRDLS</sequence>
<reference evidence="1" key="1">
    <citation type="submission" date="2017-10" db="EMBL/GenBank/DDBJ databases">
        <title>Paulinella longichromatophora chromatophore genome.</title>
        <authorList>
            <person name="Lhee D."/>
            <person name="Yoon H.S."/>
        </authorList>
    </citation>
    <scope>NUCLEOTIDE SEQUENCE</scope>
</reference>